<feature type="transmembrane region" description="Helical" evidence="1">
    <location>
        <begin position="268"/>
        <end position="291"/>
    </location>
</feature>
<keyword evidence="1" id="KW-0472">Membrane</keyword>
<dbReference type="Proteomes" id="UP001497623">
    <property type="component" value="Unassembled WGS sequence"/>
</dbReference>
<evidence type="ECO:0000313" key="2">
    <source>
        <dbReference type="EMBL" id="CAL4251403.1"/>
    </source>
</evidence>
<dbReference type="AlphaFoldDB" id="A0AAV2SXA7"/>
<sequence>DCIAMRKPEVKLHGTKTHITAWVGDSSDILILTLEYGKGHPYVYDIIEVSHKGILMKRNRENKKETRNQKTFTQSLAFGWLDLDFLTVEKYTFNITSHDEYHEFIGESNLRLKKFTAVGSNITVNCNSDNIYWEVMNGVTFIPLKPNGMNIFSLFSRSDFKPTLAADNASIQLGTNDNTINDIQQYIPHYQRPLSRYEEHIVKIQCVAYHYCTYVLGNDEDHKIKKSFSKNYTSLSVNGNGNEFFIKLDRKPLTNEKKSIDRGGNKTAIVLGVLLAIAIGLLITVFLVFYISRIRAKQRK</sequence>
<reference evidence="2 3" key="1">
    <citation type="submission" date="2024-05" db="EMBL/GenBank/DDBJ databases">
        <authorList>
            <person name="Wallberg A."/>
        </authorList>
    </citation>
    <scope>NUCLEOTIDE SEQUENCE [LARGE SCALE GENOMIC DNA]</scope>
</reference>
<name>A0AAV2SXA7_MEGNR</name>
<evidence type="ECO:0000256" key="1">
    <source>
        <dbReference type="SAM" id="Phobius"/>
    </source>
</evidence>
<gene>
    <name evidence="2" type="ORF">MNOR_LOCUS41775</name>
</gene>
<proteinExistence type="predicted"/>
<feature type="non-terminal residue" evidence="2">
    <location>
        <position position="1"/>
    </location>
</feature>
<keyword evidence="1" id="KW-1133">Transmembrane helix</keyword>
<accession>A0AAV2SXA7</accession>
<keyword evidence="3" id="KW-1185">Reference proteome</keyword>
<protein>
    <submittedName>
        <fullName evidence="2">Uncharacterized protein</fullName>
    </submittedName>
</protein>
<keyword evidence="1" id="KW-0812">Transmembrane</keyword>
<evidence type="ECO:0000313" key="3">
    <source>
        <dbReference type="Proteomes" id="UP001497623"/>
    </source>
</evidence>
<organism evidence="2 3">
    <name type="scientific">Meganyctiphanes norvegica</name>
    <name type="common">Northern krill</name>
    <name type="synonym">Thysanopoda norvegica</name>
    <dbReference type="NCBI Taxonomy" id="48144"/>
    <lineage>
        <taxon>Eukaryota</taxon>
        <taxon>Metazoa</taxon>
        <taxon>Ecdysozoa</taxon>
        <taxon>Arthropoda</taxon>
        <taxon>Crustacea</taxon>
        <taxon>Multicrustacea</taxon>
        <taxon>Malacostraca</taxon>
        <taxon>Eumalacostraca</taxon>
        <taxon>Eucarida</taxon>
        <taxon>Euphausiacea</taxon>
        <taxon>Euphausiidae</taxon>
        <taxon>Meganyctiphanes</taxon>
    </lineage>
</organism>
<feature type="non-terminal residue" evidence="2">
    <location>
        <position position="300"/>
    </location>
</feature>
<comment type="caution">
    <text evidence="2">The sequence shown here is derived from an EMBL/GenBank/DDBJ whole genome shotgun (WGS) entry which is preliminary data.</text>
</comment>
<dbReference type="EMBL" id="CAXKWB010169634">
    <property type="protein sequence ID" value="CAL4251403.1"/>
    <property type="molecule type" value="Genomic_DNA"/>
</dbReference>